<dbReference type="RefSeq" id="WP_377916855.1">
    <property type="nucleotide sequence ID" value="NZ_JBHRZT010000067.1"/>
</dbReference>
<evidence type="ECO:0000256" key="1">
    <source>
        <dbReference type="SAM" id="MobiDB-lite"/>
    </source>
</evidence>
<dbReference type="Proteomes" id="UP001595752">
    <property type="component" value="Unassembled WGS sequence"/>
</dbReference>
<reference evidence="3" key="1">
    <citation type="journal article" date="2019" name="Int. J. Syst. Evol. Microbiol.">
        <title>The Global Catalogue of Microorganisms (GCM) 10K type strain sequencing project: providing services to taxonomists for standard genome sequencing and annotation.</title>
        <authorList>
            <consortium name="The Broad Institute Genomics Platform"/>
            <consortium name="The Broad Institute Genome Sequencing Center for Infectious Disease"/>
            <person name="Wu L."/>
            <person name="Ma J."/>
        </authorList>
    </citation>
    <scope>NUCLEOTIDE SEQUENCE [LARGE SCALE GENOMIC DNA]</scope>
    <source>
        <strain evidence="3">CCUG 61889</strain>
    </source>
</reference>
<proteinExistence type="predicted"/>
<name>A0ABV8B5H1_9BACI</name>
<sequence length="69" mass="7506">MPNQDHKPPRISDNYAGGSSWNDADYLDTGAVPPAQARESLQRPNSILNRGMEIAGNSIANREGLSNRI</sequence>
<evidence type="ECO:0000313" key="2">
    <source>
        <dbReference type="EMBL" id="MFC3884932.1"/>
    </source>
</evidence>
<organism evidence="2 3">
    <name type="scientific">Bacillus songklensis</name>
    <dbReference type="NCBI Taxonomy" id="1069116"/>
    <lineage>
        <taxon>Bacteria</taxon>
        <taxon>Bacillati</taxon>
        <taxon>Bacillota</taxon>
        <taxon>Bacilli</taxon>
        <taxon>Bacillales</taxon>
        <taxon>Bacillaceae</taxon>
        <taxon>Bacillus</taxon>
    </lineage>
</organism>
<feature type="region of interest" description="Disordered" evidence="1">
    <location>
        <begin position="1"/>
        <end position="69"/>
    </location>
</feature>
<gene>
    <name evidence="2" type="ORF">ACFOU2_16240</name>
</gene>
<accession>A0ABV8B5H1</accession>
<dbReference type="EMBL" id="JBHRZT010000067">
    <property type="protein sequence ID" value="MFC3884932.1"/>
    <property type="molecule type" value="Genomic_DNA"/>
</dbReference>
<keyword evidence="3" id="KW-1185">Reference proteome</keyword>
<feature type="compositionally biased region" description="Basic and acidic residues" evidence="1">
    <location>
        <begin position="1"/>
        <end position="10"/>
    </location>
</feature>
<comment type="caution">
    <text evidence="2">The sequence shown here is derived from an EMBL/GenBank/DDBJ whole genome shotgun (WGS) entry which is preliminary data.</text>
</comment>
<evidence type="ECO:0000313" key="3">
    <source>
        <dbReference type="Proteomes" id="UP001595752"/>
    </source>
</evidence>
<protein>
    <submittedName>
        <fullName evidence="2">Uncharacterized protein</fullName>
    </submittedName>
</protein>